<evidence type="ECO:0000313" key="1">
    <source>
        <dbReference type="EMBL" id="KAD7117037.1"/>
    </source>
</evidence>
<keyword evidence="2" id="KW-1185">Reference proteome</keyword>
<evidence type="ECO:0000313" key="2">
    <source>
        <dbReference type="Proteomes" id="UP000326396"/>
    </source>
</evidence>
<organism evidence="1 2">
    <name type="scientific">Mikania micrantha</name>
    <name type="common">bitter vine</name>
    <dbReference type="NCBI Taxonomy" id="192012"/>
    <lineage>
        <taxon>Eukaryota</taxon>
        <taxon>Viridiplantae</taxon>
        <taxon>Streptophyta</taxon>
        <taxon>Embryophyta</taxon>
        <taxon>Tracheophyta</taxon>
        <taxon>Spermatophyta</taxon>
        <taxon>Magnoliopsida</taxon>
        <taxon>eudicotyledons</taxon>
        <taxon>Gunneridae</taxon>
        <taxon>Pentapetalae</taxon>
        <taxon>asterids</taxon>
        <taxon>campanulids</taxon>
        <taxon>Asterales</taxon>
        <taxon>Asteraceae</taxon>
        <taxon>Asteroideae</taxon>
        <taxon>Heliantheae alliance</taxon>
        <taxon>Eupatorieae</taxon>
        <taxon>Mikania</taxon>
    </lineage>
</organism>
<name>A0A5N6PVB2_9ASTR</name>
<gene>
    <name evidence="1" type="ORF">E3N88_04305</name>
</gene>
<sequence length="170" mass="19378">MNTKVTRSNDRNMTCDIAIFGHDLELLDLLKHLDMLKAVAAIDEAALIPILELPLKGQHKTLRSVYVMTNWRTTTESDSMDIRALLNLEGPPSHQNEWYGPCQSTHDLHHVFHYHNFLLSATISLSHVFVHNALVSFMCFEVKKQVLTSNGKIAKNSMKGESSRVQYLQY</sequence>
<reference evidence="1 2" key="1">
    <citation type="submission" date="2019-05" db="EMBL/GenBank/DDBJ databases">
        <title>Mikania micrantha, genome provides insights into the molecular mechanism of rapid growth.</title>
        <authorList>
            <person name="Liu B."/>
        </authorList>
    </citation>
    <scope>NUCLEOTIDE SEQUENCE [LARGE SCALE GENOMIC DNA]</scope>
    <source>
        <strain evidence="1">NLD-2019</strain>
        <tissue evidence="1">Leaf</tissue>
    </source>
</reference>
<proteinExistence type="predicted"/>
<dbReference type="Proteomes" id="UP000326396">
    <property type="component" value="Linkage Group LG10"/>
</dbReference>
<accession>A0A5N6PVB2</accession>
<dbReference type="AlphaFoldDB" id="A0A5N6PVB2"/>
<comment type="caution">
    <text evidence="1">The sequence shown here is derived from an EMBL/GenBank/DDBJ whole genome shotgun (WGS) entry which is preliminary data.</text>
</comment>
<dbReference type="EMBL" id="SZYD01000002">
    <property type="protein sequence ID" value="KAD7117037.1"/>
    <property type="molecule type" value="Genomic_DNA"/>
</dbReference>
<protein>
    <submittedName>
        <fullName evidence="1">Uncharacterized protein</fullName>
    </submittedName>
</protein>